<evidence type="ECO:0000313" key="8">
    <source>
        <dbReference type="EMBL" id="CAF0811537.1"/>
    </source>
</evidence>
<dbReference type="InterPro" id="IPR001955">
    <property type="entry name" value="Pancreatic_hormone-like"/>
</dbReference>
<dbReference type="InterPro" id="IPR011992">
    <property type="entry name" value="EF-hand-dom_pair"/>
</dbReference>
<evidence type="ECO:0000313" key="9">
    <source>
        <dbReference type="EMBL" id="CAF0821012.1"/>
    </source>
</evidence>
<sequence length="102" mass="12089">MGSHVLWVMFILISVQVVQILSAFSDIPPPPIRPDRFHSREELKRYLQLVHEYYAIIGRPRFGRSLIEQRSSLSDRRLFNFFDINGDKSITFDEFQKQFAND</sequence>
<feature type="domain" description="EF-hand" evidence="7">
    <location>
        <begin position="76"/>
        <end position="102"/>
    </location>
</feature>
<dbReference type="SUPFAM" id="SSF47473">
    <property type="entry name" value="EF-hand"/>
    <property type="match status" value="1"/>
</dbReference>
<dbReference type="EMBL" id="CAJNOH010000049">
    <property type="protein sequence ID" value="CAF0811537.1"/>
    <property type="molecule type" value="Genomic_DNA"/>
</dbReference>
<organism evidence="9 10">
    <name type="scientific">Rotaria sordida</name>
    <dbReference type="NCBI Taxonomy" id="392033"/>
    <lineage>
        <taxon>Eukaryota</taxon>
        <taxon>Metazoa</taxon>
        <taxon>Spiralia</taxon>
        <taxon>Gnathifera</taxon>
        <taxon>Rotifera</taxon>
        <taxon>Eurotatoria</taxon>
        <taxon>Bdelloidea</taxon>
        <taxon>Philodinida</taxon>
        <taxon>Philodinidae</taxon>
        <taxon>Rotaria</taxon>
    </lineage>
</organism>
<dbReference type="GO" id="GO:0005576">
    <property type="term" value="C:extracellular region"/>
    <property type="evidence" value="ECO:0007669"/>
    <property type="project" value="UniProtKB-SubCell"/>
</dbReference>
<dbReference type="InterPro" id="IPR002048">
    <property type="entry name" value="EF_hand_dom"/>
</dbReference>
<comment type="similarity">
    <text evidence="2 5">Belongs to the NPY family.</text>
</comment>
<dbReference type="InterPro" id="IPR018247">
    <property type="entry name" value="EF_Hand_1_Ca_BS"/>
</dbReference>
<dbReference type="Pfam" id="PF00159">
    <property type="entry name" value="Hormone_3"/>
    <property type="match status" value="1"/>
</dbReference>
<comment type="caution">
    <text evidence="9">The sequence shown here is derived from an EMBL/GenBank/DDBJ whole genome shotgun (WGS) entry which is preliminary data.</text>
</comment>
<feature type="chain" id="PRO_5035597764" description="EF-hand domain-containing protein" evidence="6">
    <location>
        <begin position="24"/>
        <end position="102"/>
    </location>
</feature>
<dbReference type="SMART" id="SM00309">
    <property type="entry name" value="PAH"/>
    <property type="match status" value="1"/>
</dbReference>
<dbReference type="PROSITE" id="PS00018">
    <property type="entry name" value="EF_HAND_1"/>
    <property type="match status" value="1"/>
</dbReference>
<dbReference type="Gene3D" id="1.10.238.10">
    <property type="entry name" value="EF-hand"/>
    <property type="match status" value="1"/>
</dbReference>
<comment type="subcellular location">
    <subcellularLocation>
        <location evidence="1">Secreted</location>
    </subcellularLocation>
</comment>
<dbReference type="EMBL" id="CAJNOL010000076">
    <property type="protein sequence ID" value="CAF0821012.1"/>
    <property type="molecule type" value="Genomic_DNA"/>
</dbReference>
<evidence type="ECO:0000313" key="10">
    <source>
        <dbReference type="Proteomes" id="UP000663870"/>
    </source>
</evidence>
<keyword evidence="4" id="KW-0106">Calcium</keyword>
<evidence type="ECO:0000259" key="7">
    <source>
        <dbReference type="PROSITE" id="PS50222"/>
    </source>
</evidence>
<dbReference type="InterPro" id="IPR020392">
    <property type="entry name" value="Pancreatic_hormone-like_CS"/>
</dbReference>
<dbReference type="PROSITE" id="PS00265">
    <property type="entry name" value="PANCREATIC_HORMONE_1"/>
    <property type="match status" value="1"/>
</dbReference>
<keyword evidence="3" id="KW-0964">Secreted</keyword>
<dbReference type="PROSITE" id="PS50222">
    <property type="entry name" value="EF_HAND_2"/>
    <property type="match status" value="1"/>
</dbReference>
<dbReference type="GO" id="GO:0005509">
    <property type="term" value="F:calcium ion binding"/>
    <property type="evidence" value="ECO:0007669"/>
    <property type="project" value="InterPro"/>
</dbReference>
<dbReference type="Proteomes" id="UP000663870">
    <property type="component" value="Unassembled WGS sequence"/>
</dbReference>
<dbReference type="GO" id="GO:0005179">
    <property type="term" value="F:hormone activity"/>
    <property type="evidence" value="ECO:0007669"/>
    <property type="project" value="InterPro"/>
</dbReference>
<keyword evidence="6" id="KW-0732">Signal</keyword>
<evidence type="ECO:0000256" key="4">
    <source>
        <dbReference type="ARBA" id="ARBA00022837"/>
    </source>
</evidence>
<protein>
    <recommendedName>
        <fullName evidence="7">EF-hand domain-containing protein</fullName>
    </recommendedName>
</protein>
<name>A0A813U5A8_9BILA</name>
<evidence type="ECO:0000256" key="3">
    <source>
        <dbReference type="ARBA" id="ARBA00022525"/>
    </source>
</evidence>
<accession>A0A813U5A8</accession>
<dbReference type="PROSITE" id="PS50276">
    <property type="entry name" value="PANCREATIC_HORMONE_2"/>
    <property type="match status" value="1"/>
</dbReference>
<feature type="signal peptide" evidence="6">
    <location>
        <begin position="1"/>
        <end position="23"/>
    </location>
</feature>
<keyword evidence="10" id="KW-1185">Reference proteome</keyword>
<evidence type="ECO:0000256" key="6">
    <source>
        <dbReference type="SAM" id="SignalP"/>
    </source>
</evidence>
<evidence type="ECO:0000256" key="1">
    <source>
        <dbReference type="ARBA" id="ARBA00004613"/>
    </source>
</evidence>
<reference evidence="9" key="1">
    <citation type="submission" date="2021-02" db="EMBL/GenBank/DDBJ databases">
        <authorList>
            <person name="Nowell W R."/>
        </authorList>
    </citation>
    <scope>NUCLEOTIDE SEQUENCE</scope>
</reference>
<dbReference type="AlphaFoldDB" id="A0A813U5A8"/>
<evidence type="ECO:0000256" key="2">
    <source>
        <dbReference type="ARBA" id="ARBA00010022"/>
    </source>
</evidence>
<evidence type="ECO:0000256" key="5">
    <source>
        <dbReference type="RuleBase" id="RU000656"/>
    </source>
</evidence>
<dbReference type="Proteomes" id="UP000663854">
    <property type="component" value="Unassembled WGS sequence"/>
</dbReference>
<gene>
    <name evidence="9" type="ORF">JXQ802_LOCUS5199</name>
    <name evidence="8" type="ORF">PYM288_LOCUS5120</name>
</gene>
<proteinExistence type="inferred from homology"/>